<dbReference type="CDD" id="cd06461">
    <property type="entry name" value="M2_ACE"/>
    <property type="match status" value="1"/>
</dbReference>
<evidence type="ECO:0000256" key="14">
    <source>
        <dbReference type="RuleBase" id="RU361144"/>
    </source>
</evidence>
<feature type="region of interest" description="Disordered" evidence="15">
    <location>
        <begin position="431"/>
        <end position="595"/>
    </location>
</feature>
<dbReference type="GO" id="GO:0008241">
    <property type="term" value="F:peptidyl-dipeptidase activity"/>
    <property type="evidence" value="ECO:0007669"/>
    <property type="project" value="InterPro"/>
</dbReference>
<feature type="binding site" evidence="12">
    <location>
        <position position="1143"/>
    </location>
    <ligand>
        <name>Zn(2+)</name>
        <dbReference type="ChEBI" id="CHEBI:29105"/>
        <label>2</label>
        <note>catalytic</note>
    </ligand>
</feature>
<evidence type="ECO:0000313" key="16">
    <source>
        <dbReference type="EMBL" id="KAK1802071.1"/>
    </source>
</evidence>
<comment type="caution">
    <text evidence="16">The sequence shown here is derived from an EMBL/GenBank/DDBJ whole genome shotgun (WGS) entry which is preliminary data.</text>
</comment>
<dbReference type="Gene3D" id="1.10.1370.30">
    <property type="match status" value="1"/>
</dbReference>
<evidence type="ECO:0000256" key="10">
    <source>
        <dbReference type="PIRSR" id="PIRSR601548-3"/>
    </source>
</evidence>
<evidence type="ECO:0000256" key="13">
    <source>
        <dbReference type="PROSITE-ProRule" id="PRU01355"/>
    </source>
</evidence>
<keyword evidence="14" id="KW-0645">Protease</keyword>
<evidence type="ECO:0000256" key="1">
    <source>
        <dbReference type="ARBA" id="ARBA00001923"/>
    </source>
</evidence>
<evidence type="ECO:0000256" key="9">
    <source>
        <dbReference type="PIRSR" id="PIRSR601548-2"/>
    </source>
</evidence>
<feature type="binding site" evidence="10">
    <location>
        <position position="1143"/>
    </location>
    <ligand>
        <name>Zn(2+)</name>
        <dbReference type="ChEBI" id="CHEBI:29105"/>
        <label>1</label>
        <note>catalytic</note>
    </ligand>
</feature>
<dbReference type="GO" id="GO:0046872">
    <property type="term" value="F:metal ion binding"/>
    <property type="evidence" value="ECO:0007669"/>
    <property type="project" value="UniProtKB-KW"/>
</dbReference>
<keyword evidence="4 11" id="KW-1015">Disulfide bond</keyword>
<evidence type="ECO:0000256" key="12">
    <source>
        <dbReference type="PIRSR" id="PIRSR601548-8"/>
    </source>
</evidence>
<evidence type="ECO:0000313" key="17">
    <source>
        <dbReference type="Proteomes" id="UP001239994"/>
    </source>
</evidence>
<dbReference type="EMBL" id="JAROKS010000007">
    <property type="protein sequence ID" value="KAK1802071.1"/>
    <property type="molecule type" value="Genomic_DNA"/>
</dbReference>
<evidence type="ECO:0000256" key="11">
    <source>
        <dbReference type="PIRSR" id="PIRSR601548-4"/>
    </source>
</evidence>
<dbReference type="SUPFAM" id="SSF55486">
    <property type="entry name" value="Metalloproteases ('zincins'), catalytic domain"/>
    <property type="match status" value="1"/>
</dbReference>
<organism evidence="16 17">
    <name type="scientific">Electrophorus voltai</name>
    <dbReference type="NCBI Taxonomy" id="2609070"/>
    <lineage>
        <taxon>Eukaryota</taxon>
        <taxon>Metazoa</taxon>
        <taxon>Chordata</taxon>
        <taxon>Craniata</taxon>
        <taxon>Vertebrata</taxon>
        <taxon>Euteleostomi</taxon>
        <taxon>Actinopterygii</taxon>
        <taxon>Neopterygii</taxon>
        <taxon>Teleostei</taxon>
        <taxon>Ostariophysi</taxon>
        <taxon>Gymnotiformes</taxon>
        <taxon>Gymnotoidei</taxon>
        <taxon>Gymnotidae</taxon>
        <taxon>Electrophorus</taxon>
    </lineage>
</organism>
<dbReference type="InterPro" id="IPR001548">
    <property type="entry name" value="Peptidase_M2"/>
</dbReference>
<feature type="binding site" evidence="9">
    <location>
        <position position="1255"/>
    </location>
    <ligand>
        <name>chloride</name>
        <dbReference type="ChEBI" id="CHEBI:17996"/>
        <label>1</label>
    </ligand>
</feature>
<evidence type="ECO:0000256" key="6">
    <source>
        <dbReference type="PIRSR" id="PIRSR601548-1"/>
    </source>
</evidence>
<keyword evidence="14" id="KW-0378">Hydrolase</keyword>
<dbReference type="Proteomes" id="UP001239994">
    <property type="component" value="Unassembled WGS sequence"/>
</dbReference>
<evidence type="ECO:0000256" key="3">
    <source>
        <dbReference type="ARBA" id="ARBA00022729"/>
    </source>
</evidence>
<evidence type="ECO:0000256" key="5">
    <source>
        <dbReference type="ARBA" id="ARBA00023180"/>
    </source>
</evidence>
<reference evidence="16" key="1">
    <citation type="submission" date="2023-03" db="EMBL/GenBank/DDBJ databases">
        <title>Electrophorus voltai genome.</title>
        <authorList>
            <person name="Bian C."/>
        </authorList>
    </citation>
    <scope>NUCLEOTIDE SEQUENCE</scope>
    <source>
        <strain evidence="16">CB-2022</strain>
        <tissue evidence="16">Muscle</tissue>
    </source>
</reference>
<keyword evidence="10 14" id="KW-0862">Zinc</keyword>
<feature type="active site" description="Proton acceptor 1" evidence="6">
    <location>
        <position position="1116"/>
    </location>
</feature>
<protein>
    <recommendedName>
        <fullName evidence="14">Angiotensin-converting enzyme</fullName>
        <ecNumber evidence="14">3.4.-.-</ecNumber>
    </recommendedName>
</protein>
<feature type="active site" description="Proton donor 1" evidence="6">
    <location>
        <position position="1246"/>
    </location>
</feature>
<gene>
    <name evidence="16" type="ORF">P4O66_004414</name>
</gene>
<comment type="cofactor">
    <cofactor evidence="1">
        <name>chloride</name>
        <dbReference type="ChEBI" id="CHEBI:17996"/>
    </cofactor>
</comment>
<dbReference type="GO" id="GO:0008237">
    <property type="term" value="F:metallopeptidase activity"/>
    <property type="evidence" value="ECO:0007669"/>
    <property type="project" value="UniProtKB-KW"/>
</dbReference>
<evidence type="ECO:0000256" key="4">
    <source>
        <dbReference type="ARBA" id="ARBA00023157"/>
    </source>
</evidence>
<evidence type="ECO:0000256" key="7">
    <source>
        <dbReference type="PIRSR" id="PIRSR601548-10"/>
    </source>
</evidence>
<comment type="caution">
    <text evidence="13">Lacks conserved residue(s) required for the propagation of feature annotation.</text>
</comment>
<feature type="glycosylation site" description="N-linked (GlcNAc...) asparagine" evidence="7">
    <location>
        <position position="793"/>
    </location>
</feature>
<keyword evidence="5 7" id="KW-0325">Glycoprotein</keyword>
<dbReference type="PANTHER" id="PTHR10514">
    <property type="entry name" value="ANGIOTENSIN-CONVERTING ENZYME"/>
    <property type="match status" value="1"/>
</dbReference>
<dbReference type="EC" id="3.4.-.-" evidence="14"/>
<dbReference type="PROSITE" id="PS52011">
    <property type="entry name" value="PEPTIDASE_M2"/>
    <property type="match status" value="1"/>
</dbReference>
<dbReference type="PANTHER" id="PTHR10514:SF24">
    <property type="entry name" value="ANGIOTENSIN-CONVERTING ENZYME 2"/>
    <property type="match status" value="1"/>
</dbReference>
<dbReference type="GO" id="GO:0006508">
    <property type="term" value="P:proteolysis"/>
    <property type="evidence" value="ECO:0007669"/>
    <property type="project" value="UniProtKB-KW"/>
</dbReference>
<feature type="binding site" evidence="9">
    <location>
        <position position="947"/>
    </location>
    <ligand>
        <name>chloride</name>
        <dbReference type="ChEBI" id="CHEBI:17996"/>
        <label>1</label>
    </ligand>
</feature>
<keyword evidence="14" id="KW-0121">Carboxypeptidase</keyword>
<name>A0AAD8ZMY0_9TELE</name>
<feature type="active site" description="Proton acceptor 2" evidence="8">
    <location>
        <position position="1116"/>
    </location>
</feature>
<keyword evidence="14" id="KW-0482">Metalloprotease</keyword>
<feature type="disulfide bond" evidence="11 13">
    <location>
        <begin position="873"/>
        <end position="881"/>
    </location>
</feature>
<dbReference type="GO" id="GO:0005886">
    <property type="term" value="C:plasma membrane"/>
    <property type="evidence" value="ECO:0007669"/>
    <property type="project" value="TreeGrafter"/>
</dbReference>
<feature type="binding site" evidence="12">
    <location>
        <position position="1115"/>
    </location>
    <ligand>
        <name>Zn(2+)</name>
        <dbReference type="ChEBI" id="CHEBI:29105"/>
        <label>2</label>
        <note>catalytic</note>
    </ligand>
</feature>
<feature type="binding site" evidence="12">
    <location>
        <position position="1119"/>
    </location>
    <ligand>
        <name>Zn(2+)</name>
        <dbReference type="ChEBI" id="CHEBI:29105"/>
        <label>2</label>
        <note>catalytic</note>
    </ligand>
</feature>
<feature type="binding site" evidence="10">
    <location>
        <position position="1115"/>
    </location>
    <ligand>
        <name>Zn(2+)</name>
        <dbReference type="ChEBI" id="CHEBI:29105"/>
        <label>1</label>
        <note>catalytic</note>
    </ligand>
</feature>
<dbReference type="GO" id="GO:0005615">
    <property type="term" value="C:extracellular space"/>
    <property type="evidence" value="ECO:0007669"/>
    <property type="project" value="TreeGrafter"/>
</dbReference>
<evidence type="ECO:0000256" key="8">
    <source>
        <dbReference type="PIRSR" id="PIRSR601548-11"/>
    </source>
</evidence>
<comment type="cofactor">
    <cofactor evidence="14">
        <name>Zn(2+)</name>
        <dbReference type="ChEBI" id="CHEBI:29105"/>
    </cofactor>
    <text evidence="14">Binds 1 zinc ion per subunit.</text>
</comment>
<dbReference type="GO" id="GO:0004180">
    <property type="term" value="F:carboxypeptidase activity"/>
    <property type="evidence" value="ECO:0007669"/>
    <property type="project" value="UniProtKB-KW"/>
</dbReference>
<feature type="binding site" evidence="10">
    <location>
        <position position="1119"/>
    </location>
    <ligand>
        <name>Zn(2+)</name>
        <dbReference type="ChEBI" id="CHEBI:29105"/>
        <label>1</label>
        <note>catalytic</note>
    </ligand>
</feature>
<sequence>MVSTVRNSLYAAETAGGKSLFLVKSEGEKSLFLMKSEGEKSLFLVKREGEKSLFLVKSEGEKSLFLVKSEGEKSLFLMKSEGEKSLFLVKREGEKSLFLVKSEGEKSLFLVKSEGEKSLFLVKSNGEKSLFLVKSEGEKSLFLVKSEGEKSLFLVKHEGEKSLFLVKSEGEKSLFLVKHEGEKSLFLVKHEGEKSLFLVKSEGEKSLFLMKSEGEKSLFLVKSEGEKSLFLIKSKGEKSLFLVKSEGEKSLFLVKSEGEKSLFFVKSEGEKSLFLVKSEGEKSLFLVKSEGEKSLFLVKSEGEKSLFFIKSKGEKSLFLMKHEGEKSLFLVKSEGEKSLFLVKSEGEKSLFLVKSEGEKSLFFVKCEGEKSLFLVKRQRQTTSRVSDGTRLSLPLLCIPLAPLHGSELPPPWKSTELVPDNESLAGRSQGELLHHPEERFSTTQRRGSPPPKGELLYHPEDSSSTSKRRAPPPPRGEVLHHPEESFSTTQRTSPPPPRGDILHHPEESSSTTQWRGSPPPKGDVLHHPEDSSSTTQRRGSPPPIGDVLHHPEERFSTTQRRASLPPRGQLLHHPEERFSTTQRRRPPPPRGELLHHPKQEAVNNMAHSNPNPLVRGNDFVLQLLKYGAGVLGQVGELSQGPGENNIVDGAQILEKQPFVVRNRMFAQQLRFHDPLGKWHFAEASNGDECSWCSLRSAKAAVASARTSPLRFSGNPCFEKPLPWLQLETSSGPVWSLTGTTQDRLRPLVLDTGAPAASAQTTEDRAREFLKKFDEDATRLMYQYSLASWEYNTNITTANSDKLAEQGAIWSEFYSRASNESSAFPIDQMTDPEIQLQLRLLLDKGSGVLSADKARHLSRVLNEMSTIYGTGTVCKIDDPFDCQTLEPGLEAIMANSRDYYERLHVWEGWRVQVGKRMRPLYEDYVELKNEVARLNDYKDHGDYWRANYETIDEPKYSYNRDELMTDVRRIYHEIMPLYKELHAYVRAKLQKTYPGYIASDGGLPAHLLGDMWGRFWTNLYPLSVPFPEKPDIDVTSEMKAQGWKERRLFEEAETFFISVGMFAMFSNFWTNSMLVKPDDGSSVVCHATAWDMGNREDFRIKMCTKVNMDDFLTAHHEMGHNQYQMAYRHLPYLLRDGANEGFHEAVGEIMSLSAATPSHLQSLGLLPPDFTEDTETEINFLLKQALTIVATLPFTYMLEEWRWQVFQGSIPREQWMLRWWEMKRELVGVVEPLPRDETYCDPAALFHVSGDYSFIRVLAKAGVFASLDCLVTARAMVQQNPGSNLNISVRLRYT</sequence>
<evidence type="ECO:0000256" key="15">
    <source>
        <dbReference type="SAM" id="MobiDB-lite"/>
    </source>
</evidence>
<feature type="active site" description="Proton donor 2" evidence="8">
    <location>
        <position position="1246"/>
    </location>
</feature>
<keyword evidence="3" id="KW-0732">Signal</keyword>
<accession>A0AAD8ZMY0</accession>
<dbReference type="Pfam" id="PF01401">
    <property type="entry name" value="Peptidase_M2"/>
    <property type="match status" value="1"/>
</dbReference>
<comment type="similarity">
    <text evidence="2 13 14">Belongs to the peptidase M2 family.</text>
</comment>
<proteinExistence type="inferred from homology"/>
<keyword evidence="17" id="KW-1185">Reference proteome</keyword>
<feature type="disulfide bond" evidence="11 13">
    <location>
        <begin position="1084"/>
        <end position="1102"/>
    </location>
</feature>
<evidence type="ECO:0000256" key="2">
    <source>
        <dbReference type="ARBA" id="ARBA00008139"/>
    </source>
</evidence>
<keyword evidence="10 14" id="KW-0479">Metal-binding</keyword>
<dbReference type="PRINTS" id="PR00791">
    <property type="entry name" value="PEPDIPTASEA"/>
</dbReference>